<dbReference type="Gene3D" id="3.30.160.60">
    <property type="entry name" value="Classic Zinc Finger"/>
    <property type="match status" value="3"/>
</dbReference>
<feature type="domain" description="C2H2-type" evidence="6">
    <location>
        <begin position="373"/>
        <end position="400"/>
    </location>
</feature>
<dbReference type="GO" id="GO:0000981">
    <property type="term" value="F:DNA-binding transcription factor activity, RNA polymerase II-specific"/>
    <property type="evidence" value="ECO:0007669"/>
    <property type="project" value="TreeGrafter"/>
</dbReference>
<dbReference type="AlphaFoldDB" id="A0A9P6LYI5"/>
<proteinExistence type="predicted"/>
<dbReference type="EMBL" id="JAAAHY010001097">
    <property type="protein sequence ID" value="KAF9952736.1"/>
    <property type="molecule type" value="Genomic_DNA"/>
</dbReference>
<dbReference type="SMART" id="SM00355">
    <property type="entry name" value="ZnF_C2H2"/>
    <property type="match status" value="3"/>
</dbReference>
<reference evidence="7" key="1">
    <citation type="journal article" date="2020" name="Fungal Divers.">
        <title>Resolving the Mortierellaceae phylogeny through synthesis of multi-gene phylogenetics and phylogenomics.</title>
        <authorList>
            <person name="Vandepol N."/>
            <person name="Liber J."/>
            <person name="Desiro A."/>
            <person name="Na H."/>
            <person name="Kennedy M."/>
            <person name="Barry K."/>
            <person name="Grigoriev I.V."/>
            <person name="Miller A.N."/>
            <person name="O'Donnell K."/>
            <person name="Stajich J.E."/>
            <person name="Bonito G."/>
        </authorList>
    </citation>
    <scope>NUCLEOTIDE SEQUENCE</scope>
    <source>
        <strain evidence="7">CK1249</strain>
    </source>
</reference>
<feature type="domain" description="C2H2-type" evidence="6">
    <location>
        <begin position="403"/>
        <end position="428"/>
    </location>
</feature>
<dbReference type="SUPFAM" id="SSF57667">
    <property type="entry name" value="beta-beta-alpha zinc fingers"/>
    <property type="match status" value="2"/>
</dbReference>
<dbReference type="PROSITE" id="PS00028">
    <property type="entry name" value="ZINC_FINGER_C2H2_1"/>
    <property type="match status" value="2"/>
</dbReference>
<comment type="caution">
    <text evidence="7">The sequence shown here is derived from an EMBL/GenBank/DDBJ whole genome shotgun (WGS) entry which is preliminary data.</text>
</comment>
<keyword evidence="2 4" id="KW-0863">Zinc-finger</keyword>
<accession>A0A9P6LYI5</accession>
<dbReference type="PROSITE" id="PS50157">
    <property type="entry name" value="ZINC_FINGER_C2H2_2"/>
    <property type="match status" value="3"/>
</dbReference>
<name>A0A9P6LYI5_MORAP</name>
<dbReference type="PANTHER" id="PTHR23235">
    <property type="entry name" value="KRUEPPEL-LIKE TRANSCRIPTION FACTOR"/>
    <property type="match status" value="1"/>
</dbReference>
<dbReference type="InterPro" id="IPR013087">
    <property type="entry name" value="Znf_C2H2_type"/>
</dbReference>
<keyword evidence="3" id="KW-0862">Zinc</keyword>
<evidence type="ECO:0000256" key="3">
    <source>
        <dbReference type="ARBA" id="ARBA00022833"/>
    </source>
</evidence>
<evidence type="ECO:0000313" key="8">
    <source>
        <dbReference type="Proteomes" id="UP000738359"/>
    </source>
</evidence>
<sequence length="471" mass="51023">MGHPRTVAQSDEPLLSQQPLLSLDELGWFNSPASTDATASALPVPATSHQKSDTSGFDNLSPFDDVCASAFNTPFSPYLDTPDQTPNQTPLFDFVASEDIDTTSLEQFWDASAPNAAAQGSSLDQDLTSPALTTTSQSSHSAAQDPSDLNARLQAENALLDFVLFDDIAPPSPISTFTTPMTTTLPSPSFDLKEIENRSLAMQLVAAAAASMTSESLAASAQVSPFASGSSDVIGSLFSDVDFSPLMDTTFPATASSSPQLSMDFTSTPAPETLSFDFNNLVGINDSASAILNVFGRVDLPTFPLFPLDVTTPQVDLDLLLSLYSQQQQSLLSASTVSMATASEPSQPHKTEKSLKRKSDATEHTGEESPRQFSCAVCGRSFSRLFNLNTHERTHDRSKARLFACPEQGCKKSFTRKNDLQRHQISIHGVTHIYSCQKCNKPFSRRDALRRHMDFKDCNDDQDSTEHDHAS</sequence>
<dbReference type="Pfam" id="PF00096">
    <property type="entry name" value="zf-C2H2"/>
    <property type="match status" value="3"/>
</dbReference>
<keyword evidence="1" id="KW-0479">Metal-binding</keyword>
<evidence type="ECO:0000256" key="2">
    <source>
        <dbReference type="ARBA" id="ARBA00022771"/>
    </source>
</evidence>
<feature type="compositionally biased region" description="Low complexity" evidence="5">
    <location>
        <begin position="133"/>
        <end position="144"/>
    </location>
</feature>
<evidence type="ECO:0000256" key="4">
    <source>
        <dbReference type="PROSITE-ProRule" id="PRU00042"/>
    </source>
</evidence>
<feature type="region of interest" description="Disordered" evidence="5">
    <location>
        <begin position="336"/>
        <end position="368"/>
    </location>
</feature>
<keyword evidence="8" id="KW-1185">Reference proteome</keyword>
<dbReference type="PANTHER" id="PTHR23235:SF120">
    <property type="entry name" value="KRUPPEL-LIKE FACTOR 15"/>
    <property type="match status" value="1"/>
</dbReference>
<feature type="compositionally biased region" description="Polar residues" evidence="5">
    <location>
        <begin position="118"/>
        <end position="132"/>
    </location>
</feature>
<feature type="domain" description="C2H2-type" evidence="6">
    <location>
        <begin position="434"/>
        <end position="462"/>
    </location>
</feature>
<protein>
    <recommendedName>
        <fullName evidence="6">C2H2-type domain-containing protein</fullName>
    </recommendedName>
</protein>
<dbReference type="FunFam" id="3.30.160.60:FF:000086">
    <property type="entry name" value="transcription factor E4F1 isoform X1"/>
    <property type="match status" value="1"/>
</dbReference>
<evidence type="ECO:0000313" key="7">
    <source>
        <dbReference type="EMBL" id="KAF9952736.1"/>
    </source>
</evidence>
<evidence type="ECO:0000259" key="6">
    <source>
        <dbReference type="PROSITE" id="PS50157"/>
    </source>
</evidence>
<gene>
    <name evidence="7" type="ORF">BGZ70_000496</name>
</gene>
<dbReference type="Proteomes" id="UP000738359">
    <property type="component" value="Unassembled WGS sequence"/>
</dbReference>
<organism evidence="7 8">
    <name type="scientific">Mortierella alpina</name>
    <name type="common">Oleaginous fungus</name>
    <name type="synonym">Mortierella renispora</name>
    <dbReference type="NCBI Taxonomy" id="64518"/>
    <lineage>
        <taxon>Eukaryota</taxon>
        <taxon>Fungi</taxon>
        <taxon>Fungi incertae sedis</taxon>
        <taxon>Mucoromycota</taxon>
        <taxon>Mortierellomycotina</taxon>
        <taxon>Mortierellomycetes</taxon>
        <taxon>Mortierellales</taxon>
        <taxon>Mortierellaceae</taxon>
        <taxon>Mortierella</taxon>
    </lineage>
</organism>
<dbReference type="GO" id="GO:0008270">
    <property type="term" value="F:zinc ion binding"/>
    <property type="evidence" value="ECO:0007669"/>
    <property type="project" value="UniProtKB-KW"/>
</dbReference>
<feature type="region of interest" description="Disordered" evidence="5">
    <location>
        <begin position="116"/>
        <end position="147"/>
    </location>
</feature>
<dbReference type="InterPro" id="IPR036236">
    <property type="entry name" value="Znf_C2H2_sf"/>
</dbReference>
<dbReference type="OrthoDB" id="8117402at2759"/>
<feature type="compositionally biased region" description="Polar residues" evidence="5">
    <location>
        <begin position="336"/>
        <end position="346"/>
    </location>
</feature>
<evidence type="ECO:0000256" key="1">
    <source>
        <dbReference type="ARBA" id="ARBA00022723"/>
    </source>
</evidence>
<feature type="compositionally biased region" description="Basic and acidic residues" evidence="5">
    <location>
        <begin position="347"/>
        <end position="368"/>
    </location>
</feature>
<evidence type="ECO:0000256" key="5">
    <source>
        <dbReference type="SAM" id="MobiDB-lite"/>
    </source>
</evidence>
<dbReference type="GO" id="GO:0000978">
    <property type="term" value="F:RNA polymerase II cis-regulatory region sequence-specific DNA binding"/>
    <property type="evidence" value="ECO:0007669"/>
    <property type="project" value="TreeGrafter"/>
</dbReference>